<dbReference type="InterPro" id="IPR013332">
    <property type="entry name" value="KPR_N"/>
</dbReference>
<dbReference type="Gene3D" id="3.40.50.720">
    <property type="entry name" value="NAD(P)-binding Rossmann-like Domain"/>
    <property type="match status" value="1"/>
</dbReference>
<dbReference type="Proteomes" id="UP001430584">
    <property type="component" value="Unassembled WGS sequence"/>
</dbReference>
<gene>
    <name evidence="3" type="ORF">SLS55_000030</name>
</gene>
<evidence type="ECO:0000313" key="3">
    <source>
        <dbReference type="EMBL" id="KAL0264086.1"/>
    </source>
</evidence>
<dbReference type="PANTHER" id="PTHR21708">
    <property type="entry name" value="PROBABLE 2-DEHYDROPANTOATE 2-REDUCTASE"/>
    <property type="match status" value="1"/>
</dbReference>
<dbReference type="GeneID" id="92004115"/>
<name>A0ABR3CT61_9PEZI</name>
<evidence type="ECO:0000313" key="4">
    <source>
        <dbReference type="Proteomes" id="UP001430584"/>
    </source>
</evidence>
<dbReference type="Pfam" id="PF08546">
    <property type="entry name" value="ApbA_C"/>
    <property type="match status" value="1"/>
</dbReference>
<evidence type="ECO:0000259" key="2">
    <source>
        <dbReference type="Pfam" id="PF08546"/>
    </source>
</evidence>
<dbReference type="InterPro" id="IPR013328">
    <property type="entry name" value="6PGD_dom2"/>
</dbReference>
<evidence type="ECO:0000259" key="1">
    <source>
        <dbReference type="Pfam" id="PF02558"/>
    </source>
</evidence>
<protein>
    <recommendedName>
        <fullName evidence="5">2-dehydropantoate 2-reductase</fullName>
    </recommendedName>
</protein>
<feature type="domain" description="Ketopantoate reductase N-terminal" evidence="1">
    <location>
        <begin position="9"/>
        <end position="162"/>
    </location>
</feature>
<sequence length="359" mass="38937">MGSESRIRVLVVGTGGVGTMASVALEKSGRATVTAVLRSNYDQVKAHGFEIDSCDHGKLSGWRPSHIVPAVPQANPAEPFDYVVVTMKNIPEVSNIPEVIRPAVTDGHTAIVLIQNGIGIEQPLVDAFPQSVVLSGVSFVGAHQRNGCVVHDDHDDWALGAFHNPNLDPTAERAKADEFGAIYNATPADCEVVDDIVYKRWRKLLWNGVFNPVSAPPPGGRGSWLTARPHQLCAITQLNSAAIRRYGGEYSLIRPAMAEMAAIARADGYDLPGDVVDVMIDSTPIELAFRPSMLVDVDKGNPMEAEVILGNPLRIARRLGVKTPILDDTYRMLKLTQARLLDARGIITEPKEIPKTDFI</sequence>
<dbReference type="InterPro" id="IPR013752">
    <property type="entry name" value="KPA_reductase"/>
</dbReference>
<dbReference type="InterPro" id="IPR051402">
    <property type="entry name" value="KPR-Related"/>
</dbReference>
<dbReference type="InterPro" id="IPR036291">
    <property type="entry name" value="NAD(P)-bd_dom_sf"/>
</dbReference>
<comment type="caution">
    <text evidence="3">The sequence shown here is derived from an EMBL/GenBank/DDBJ whole genome shotgun (WGS) entry which is preliminary data.</text>
</comment>
<proteinExistence type="predicted"/>
<reference evidence="3 4" key="1">
    <citation type="submission" date="2024-02" db="EMBL/GenBank/DDBJ databases">
        <title>De novo assembly and annotation of 12 fungi associated with fruit tree decline syndrome in Ontario, Canada.</title>
        <authorList>
            <person name="Sulman M."/>
            <person name="Ellouze W."/>
            <person name="Ilyukhin E."/>
        </authorList>
    </citation>
    <scope>NUCLEOTIDE SEQUENCE [LARGE SCALE GENOMIC DNA]</scope>
    <source>
        <strain evidence="3 4">FDS-637</strain>
    </source>
</reference>
<dbReference type="SUPFAM" id="SSF51735">
    <property type="entry name" value="NAD(P)-binding Rossmann-fold domains"/>
    <property type="match status" value="1"/>
</dbReference>
<keyword evidence="4" id="KW-1185">Reference proteome</keyword>
<accession>A0ABR3CT61</accession>
<feature type="domain" description="Ketopantoate reductase C-terminal" evidence="2">
    <location>
        <begin position="231"/>
        <end position="335"/>
    </location>
</feature>
<dbReference type="InterPro" id="IPR008927">
    <property type="entry name" value="6-PGluconate_DH-like_C_sf"/>
</dbReference>
<dbReference type="RefSeq" id="XP_066636826.1">
    <property type="nucleotide sequence ID" value="XM_066771547.1"/>
</dbReference>
<dbReference type="SUPFAM" id="SSF48179">
    <property type="entry name" value="6-phosphogluconate dehydrogenase C-terminal domain-like"/>
    <property type="match status" value="1"/>
</dbReference>
<dbReference type="Pfam" id="PF02558">
    <property type="entry name" value="ApbA"/>
    <property type="match status" value="1"/>
</dbReference>
<dbReference type="EMBL" id="JAJVCZ030000001">
    <property type="protein sequence ID" value="KAL0264086.1"/>
    <property type="molecule type" value="Genomic_DNA"/>
</dbReference>
<dbReference type="PANTHER" id="PTHR21708:SF30">
    <property type="entry name" value="2-DEHYDROPANTOATE 2-REDUCTASE-RELATED"/>
    <property type="match status" value="1"/>
</dbReference>
<evidence type="ECO:0008006" key="5">
    <source>
        <dbReference type="Google" id="ProtNLM"/>
    </source>
</evidence>
<dbReference type="Gene3D" id="1.10.1040.10">
    <property type="entry name" value="N-(1-d-carboxylethyl)-l-norvaline Dehydrogenase, domain 2"/>
    <property type="match status" value="1"/>
</dbReference>
<organism evidence="3 4">
    <name type="scientific">Diplodia seriata</name>
    <dbReference type="NCBI Taxonomy" id="420778"/>
    <lineage>
        <taxon>Eukaryota</taxon>
        <taxon>Fungi</taxon>
        <taxon>Dikarya</taxon>
        <taxon>Ascomycota</taxon>
        <taxon>Pezizomycotina</taxon>
        <taxon>Dothideomycetes</taxon>
        <taxon>Dothideomycetes incertae sedis</taxon>
        <taxon>Botryosphaeriales</taxon>
        <taxon>Botryosphaeriaceae</taxon>
        <taxon>Diplodia</taxon>
    </lineage>
</organism>